<dbReference type="EMBL" id="CABEEP010000001">
    <property type="protein sequence ID" value="VTQ59903.1"/>
    <property type="molecule type" value="Genomic_DNA"/>
</dbReference>
<protein>
    <submittedName>
        <fullName evidence="4">Abortive infection protein</fullName>
    </submittedName>
</protein>
<accession>A0A449E5L6</accession>
<organism evidence="4 5">
    <name type="scientific">Enterococcus hirae</name>
    <dbReference type="NCBI Taxonomy" id="1354"/>
    <lineage>
        <taxon>Bacteria</taxon>
        <taxon>Bacillati</taxon>
        <taxon>Bacillota</taxon>
        <taxon>Bacilli</taxon>
        <taxon>Lactobacillales</taxon>
        <taxon>Enterococcaceae</taxon>
        <taxon>Enterococcus</taxon>
    </lineage>
</organism>
<keyword evidence="2" id="KW-0472">Membrane</keyword>
<dbReference type="GO" id="GO:0004175">
    <property type="term" value="F:endopeptidase activity"/>
    <property type="evidence" value="ECO:0007669"/>
    <property type="project" value="UniProtKB-ARBA"/>
</dbReference>
<dbReference type="PANTHER" id="PTHR36435:SF6">
    <property type="entry name" value="ABORTIVE INFECTION PROTEIN"/>
    <property type="match status" value="1"/>
</dbReference>
<feature type="transmembrane region" description="Helical" evidence="2">
    <location>
        <begin position="36"/>
        <end position="56"/>
    </location>
</feature>
<dbReference type="PANTHER" id="PTHR36435">
    <property type="entry name" value="SLR1288 PROTEIN"/>
    <property type="match status" value="1"/>
</dbReference>
<evidence type="ECO:0000256" key="1">
    <source>
        <dbReference type="ARBA" id="ARBA00009067"/>
    </source>
</evidence>
<sequence length="223" mass="24403">MSLKKYSFASIFCYGLIFLSPLILSSIGIVHTVTDVITATTIAYILGAIVLAFFYFKQNEPLPLEAAIPSASTPKIILYGFVGIFIALILQALAVTLETLLFGNSAPSENTQNIIQMILEAPAFLIATTVAGPVMEEFVFRRSILGIVGKYTNFWIGAIVSSLLFAFAHNDGHLLIYFFLGFFFSLQYKATGRIWTSMITHVGMNTLVVVVQIAVQKGWIAAS</sequence>
<feature type="transmembrane region" description="Helical" evidence="2">
    <location>
        <begin position="174"/>
        <end position="190"/>
    </location>
</feature>
<keyword evidence="2" id="KW-0812">Transmembrane</keyword>
<evidence type="ECO:0000256" key="2">
    <source>
        <dbReference type="SAM" id="Phobius"/>
    </source>
</evidence>
<name>A0A449E5L6_ENTHR</name>
<dbReference type="AlphaFoldDB" id="A0A449E5L6"/>
<proteinExistence type="inferred from homology"/>
<feature type="transmembrane region" description="Helical" evidence="2">
    <location>
        <begin position="76"/>
        <end position="94"/>
    </location>
</feature>
<evidence type="ECO:0000259" key="3">
    <source>
        <dbReference type="Pfam" id="PF02517"/>
    </source>
</evidence>
<comment type="similarity">
    <text evidence="1">Belongs to the UPF0177 family.</text>
</comment>
<comment type="caution">
    <text evidence="4">The sequence shown here is derived from an EMBL/GenBank/DDBJ whole genome shotgun (WGS) entry which is preliminary data.</text>
</comment>
<evidence type="ECO:0000313" key="5">
    <source>
        <dbReference type="Proteomes" id="UP000352698"/>
    </source>
</evidence>
<dbReference type="Pfam" id="PF02517">
    <property type="entry name" value="Rce1-like"/>
    <property type="match status" value="1"/>
</dbReference>
<dbReference type="RefSeq" id="WP_010738437.1">
    <property type="nucleotide sequence ID" value="NZ_AP027299.1"/>
</dbReference>
<evidence type="ECO:0000313" key="4">
    <source>
        <dbReference type="EMBL" id="VTQ59903.1"/>
    </source>
</evidence>
<dbReference type="GO" id="GO:0080120">
    <property type="term" value="P:CAAX-box protein maturation"/>
    <property type="evidence" value="ECO:0007669"/>
    <property type="project" value="UniProtKB-ARBA"/>
</dbReference>
<feature type="domain" description="CAAX prenyl protease 2/Lysostaphin resistance protein A-like" evidence="3">
    <location>
        <begin position="122"/>
        <end position="206"/>
    </location>
</feature>
<dbReference type="InterPro" id="IPR003675">
    <property type="entry name" value="Rce1/LyrA-like_dom"/>
</dbReference>
<dbReference type="InterPro" id="IPR052710">
    <property type="entry name" value="CAAX_protease"/>
</dbReference>
<keyword evidence="2" id="KW-1133">Transmembrane helix</keyword>
<feature type="transmembrane region" description="Helical" evidence="2">
    <location>
        <begin position="147"/>
        <end position="168"/>
    </location>
</feature>
<dbReference type="Proteomes" id="UP000352698">
    <property type="component" value="Unassembled WGS sequence"/>
</dbReference>
<gene>
    <name evidence="4" type="ORF">NCTC12204_00496</name>
</gene>
<feature type="transmembrane region" description="Helical" evidence="2">
    <location>
        <begin position="114"/>
        <end position="135"/>
    </location>
</feature>
<reference evidence="4 5" key="1">
    <citation type="submission" date="2019-05" db="EMBL/GenBank/DDBJ databases">
        <authorList>
            <consortium name="Pathogen Informatics"/>
        </authorList>
    </citation>
    <scope>NUCLEOTIDE SEQUENCE [LARGE SCALE GENOMIC DNA]</scope>
    <source>
        <strain evidence="4 5">NCTC12204</strain>
    </source>
</reference>
<feature type="transmembrane region" description="Helical" evidence="2">
    <location>
        <begin position="12"/>
        <end position="30"/>
    </location>
</feature>